<gene>
    <name evidence="1" type="ORF">NCS57_00986200</name>
</gene>
<reference evidence="1" key="1">
    <citation type="submission" date="2022-06" db="EMBL/GenBank/DDBJ databases">
        <title>Fusarium solani species complex genomes reveal bases of compartmentalisation and animal pathogenesis.</title>
        <authorList>
            <person name="Tsai I.J."/>
        </authorList>
    </citation>
    <scope>NUCLEOTIDE SEQUENCE</scope>
    <source>
        <strain evidence="1">Fu6.1</strain>
    </source>
</reference>
<name>A0ACC0QN19_9HYPO</name>
<dbReference type="EMBL" id="CM046510">
    <property type="protein sequence ID" value="KAI8660098.1"/>
    <property type="molecule type" value="Genomic_DNA"/>
</dbReference>
<sequence>MKFTTAASVLAMAATAIAAPTEVEARGGGSAGSCNANAQQVCCSGLLNCVVQVLGKNCDGSAYCCQTSAPAGTLINVALLNCVDIL</sequence>
<comment type="caution">
    <text evidence="1">The sequence shown here is derived from an EMBL/GenBank/DDBJ whole genome shotgun (WGS) entry which is preliminary data.</text>
</comment>
<accession>A0ACC0QN19</accession>
<evidence type="ECO:0000313" key="1">
    <source>
        <dbReference type="EMBL" id="KAI8660098.1"/>
    </source>
</evidence>
<evidence type="ECO:0000313" key="2">
    <source>
        <dbReference type="Proteomes" id="UP001065298"/>
    </source>
</evidence>
<proteinExistence type="predicted"/>
<dbReference type="Proteomes" id="UP001065298">
    <property type="component" value="Chromosome 8"/>
</dbReference>
<organism evidence="1 2">
    <name type="scientific">Fusarium keratoplasticum</name>
    <dbReference type="NCBI Taxonomy" id="1328300"/>
    <lineage>
        <taxon>Eukaryota</taxon>
        <taxon>Fungi</taxon>
        <taxon>Dikarya</taxon>
        <taxon>Ascomycota</taxon>
        <taxon>Pezizomycotina</taxon>
        <taxon>Sordariomycetes</taxon>
        <taxon>Hypocreomycetidae</taxon>
        <taxon>Hypocreales</taxon>
        <taxon>Nectriaceae</taxon>
        <taxon>Fusarium</taxon>
        <taxon>Fusarium solani species complex</taxon>
    </lineage>
</organism>
<keyword evidence="2" id="KW-1185">Reference proteome</keyword>
<protein>
    <submittedName>
        <fullName evidence="1">Uncharacterized protein</fullName>
    </submittedName>
</protein>